<evidence type="ECO:0000256" key="1">
    <source>
        <dbReference type="ARBA" id="ARBA00004196"/>
    </source>
</evidence>
<dbReference type="Pfam" id="PF26374">
    <property type="entry name" value="Ulvan_lyaseC"/>
    <property type="match status" value="1"/>
</dbReference>
<comment type="subcellular location">
    <subcellularLocation>
        <location evidence="1">Cell envelope</location>
    </subcellularLocation>
</comment>
<dbReference type="Pfam" id="PF07940">
    <property type="entry name" value="Hepar_II_III_C"/>
    <property type="match status" value="1"/>
</dbReference>
<dbReference type="SUPFAM" id="SSF48230">
    <property type="entry name" value="Chondroitin AC/alginate lyase"/>
    <property type="match status" value="1"/>
</dbReference>
<feature type="domain" description="Endo-acting ulvan lyase C-terminal" evidence="3">
    <location>
        <begin position="793"/>
        <end position="876"/>
    </location>
</feature>
<dbReference type="AlphaFoldDB" id="A0A4S8HW65"/>
<dbReference type="Pfam" id="PF26377">
    <property type="entry name" value="Ulvan_lyase_2nd"/>
    <property type="match status" value="1"/>
</dbReference>
<dbReference type="GO" id="GO:0016829">
    <property type="term" value="F:lyase activity"/>
    <property type="evidence" value="ECO:0007669"/>
    <property type="project" value="InterPro"/>
</dbReference>
<gene>
    <name evidence="5" type="ORF">FAM09_14410</name>
</gene>
<name>A0A4S8HW65_9BACT</name>
<proteinExistence type="predicted"/>
<dbReference type="GO" id="GO:0016798">
    <property type="term" value="F:hydrolase activity, acting on glycosyl bonds"/>
    <property type="evidence" value="ECO:0007669"/>
    <property type="project" value="UniProtKB-KW"/>
</dbReference>
<dbReference type="Gene3D" id="1.50.10.100">
    <property type="entry name" value="Chondroitin AC/alginate lyase"/>
    <property type="match status" value="1"/>
</dbReference>
<keyword evidence="6" id="KW-1185">Reference proteome</keyword>
<evidence type="ECO:0000259" key="3">
    <source>
        <dbReference type="Pfam" id="PF26374"/>
    </source>
</evidence>
<organism evidence="5 6">
    <name type="scientific">Niastella caeni</name>
    <dbReference type="NCBI Taxonomy" id="2569763"/>
    <lineage>
        <taxon>Bacteria</taxon>
        <taxon>Pseudomonadati</taxon>
        <taxon>Bacteroidota</taxon>
        <taxon>Chitinophagia</taxon>
        <taxon>Chitinophagales</taxon>
        <taxon>Chitinophagaceae</taxon>
        <taxon>Niastella</taxon>
    </lineage>
</organism>
<dbReference type="Gene3D" id="2.70.98.70">
    <property type="match status" value="1"/>
</dbReference>
<feature type="domain" description="Endo-acting ulvan lyase 2nd" evidence="4">
    <location>
        <begin position="345"/>
        <end position="444"/>
    </location>
</feature>
<dbReference type="GO" id="GO:0030313">
    <property type="term" value="C:cell envelope"/>
    <property type="evidence" value="ECO:0007669"/>
    <property type="project" value="UniProtKB-SubCell"/>
</dbReference>
<evidence type="ECO:0000259" key="2">
    <source>
        <dbReference type="Pfam" id="PF07940"/>
    </source>
</evidence>
<dbReference type="OrthoDB" id="8732671at2"/>
<dbReference type="EMBL" id="STFF01000003">
    <property type="protein sequence ID" value="THU39685.1"/>
    <property type="molecule type" value="Genomic_DNA"/>
</dbReference>
<dbReference type="InterPro" id="IPR008929">
    <property type="entry name" value="Chondroitin_lyas"/>
</dbReference>
<dbReference type="Proteomes" id="UP000306918">
    <property type="component" value="Unassembled WGS sequence"/>
</dbReference>
<reference evidence="5 6" key="1">
    <citation type="submission" date="2019-04" db="EMBL/GenBank/DDBJ databases">
        <title>Niastella caeni sp. nov., isolated from activated sludge.</title>
        <authorList>
            <person name="Sheng M."/>
        </authorList>
    </citation>
    <scope>NUCLEOTIDE SEQUENCE [LARGE SCALE GENOMIC DNA]</scope>
    <source>
        <strain evidence="5 6">HX-2-15</strain>
    </source>
</reference>
<keyword evidence="5" id="KW-0326">Glycosidase</keyword>
<keyword evidence="5" id="KW-0378">Hydrolase</keyword>
<accession>A0A4S8HW65</accession>
<comment type="caution">
    <text evidence="5">The sequence shown here is derived from an EMBL/GenBank/DDBJ whole genome shotgun (WGS) entry which is preliminary data.</text>
</comment>
<evidence type="ECO:0000313" key="6">
    <source>
        <dbReference type="Proteomes" id="UP000306918"/>
    </source>
</evidence>
<dbReference type="InterPro" id="IPR012480">
    <property type="entry name" value="Hepar_II_III_C"/>
</dbReference>
<evidence type="ECO:0000313" key="5">
    <source>
        <dbReference type="EMBL" id="THU39685.1"/>
    </source>
</evidence>
<sequence>MVMKRIGIVLLILLSVLSNRAQVIKIPAAITPLHPRLLTNNNERPRLQQLIGTSDWARTSWEQAKKNLEEYVNRHQADSTWIISRLQMYWKTKSTDVFIKGGVYDHAEGEAPVPTVRFTGTRDAVTSFGAPKLEDIVPYMDDPRGLYYVNRAKPGQPLEWVEQAKTGRIVEGINRRIMEMAQNAAIVYWYTGEEKYAKFAYDLFDTYMKGLYYRKEPYDLNHGHNQTLVGLTSFEVIHEDIVNEMTICYDFLHAYLQKHAPGNMTIYADAFKKWADLIIKNGVPFNNWDLIEARFVAYIALILENNSAYADGRGAQYYLDQILNQTAVRQWSLTALIKKGYDPNTGIWNESPGYAQVVISEFMQFVTLFDRVLDFDLLEQLPVLKKAVLGTAQYLFPNGYMVSFGDSHYGRLSIAPAQQVVMNAQKNKKQEQEALFTRMVKMVNSEWSMANGKPHTGAERRDLVSLLTYADFTLKENIPAGTLQDFTSPLFYSPNVSWLIQRSGTDPQRALAISLNGSLGNHMHANGISLELYGKGLPLAPEAGIGTTYFQPDYAEYYSKFPAHNTVVVDGISSYPEMRSNHGFQVKSCYPASGVQTGIFPYITFADLYFLEPETNANQQRMMSIIRTSDTTGYYIDIFRSAKKEGGDKYHDYFYHNMGQGLTVNDNAGKPLHLPPVDKLAFANGDLFAYDYLYDEKSIKTDNDIKATFKLRMPDRDSIFMNMWMKGAPNREIFTVKSPRSTSIDRGIVPKEIAELPLPAIVARQYGEAWTKPFVAVFEPSSSSQPAAVTAITSFTPPRAPNDFAGVVVENRNGSKQTIFSTSTGSGSVNYKECTFRGTYAVISEHSHEIQYLFLGNGRTLSKGGFGMVANSDSASAVLCKQDDQWFISCTKPVTLTLPQEIIHDKSNAFSVNGKKMAGVKKVVNGKAVLSFNLPAMPYTRLDL</sequence>
<feature type="domain" description="Heparinase II/III-like C-terminal" evidence="2">
    <location>
        <begin position="517"/>
        <end position="580"/>
    </location>
</feature>
<dbReference type="InterPro" id="IPR058848">
    <property type="entry name" value="Ulvan_lyase_C"/>
</dbReference>
<protein>
    <submittedName>
        <fullName evidence="5">Six-hairpin glycosidase</fullName>
    </submittedName>
</protein>
<evidence type="ECO:0000259" key="4">
    <source>
        <dbReference type="Pfam" id="PF26377"/>
    </source>
</evidence>
<dbReference type="InterPro" id="IPR058849">
    <property type="entry name" value="Ulvan_lyase_2nd"/>
</dbReference>